<keyword evidence="3 6" id="KW-0251">Elongation factor</keyword>
<dbReference type="Pfam" id="PF00889">
    <property type="entry name" value="EF_TS"/>
    <property type="match status" value="1"/>
</dbReference>
<dbReference type="HAMAP" id="MF_00050">
    <property type="entry name" value="EF_Ts"/>
    <property type="match status" value="1"/>
</dbReference>
<evidence type="ECO:0000313" key="9">
    <source>
        <dbReference type="Proteomes" id="UP000808761"/>
    </source>
</evidence>
<protein>
    <recommendedName>
        <fullName evidence="2 6">Elongation factor Ts</fullName>
        <shortName evidence="6">EF-Ts</shortName>
    </recommendedName>
</protein>
<comment type="subcellular location">
    <subcellularLocation>
        <location evidence="6">Cytoplasm</location>
    </subcellularLocation>
</comment>
<dbReference type="InterPro" id="IPR014039">
    <property type="entry name" value="Transl_elong_EFTs/EF1B_dimer"/>
</dbReference>
<dbReference type="Gene3D" id="1.10.8.10">
    <property type="entry name" value="DNA helicase RuvA subunit, C-terminal domain"/>
    <property type="match status" value="1"/>
</dbReference>
<dbReference type="Gene3D" id="1.10.286.20">
    <property type="match status" value="1"/>
</dbReference>
<evidence type="ECO:0000256" key="5">
    <source>
        <dbReference type="ARBA" id="ARBA00025453"/>
    </source>
</evidence>
<keyword evidence="6" id="KW-0963">Cytoplasm</keyword>
<dbReference type="FunFam" id="1.10.8.10:FF:000001">
    <property type="entry name" value="Elongation factor Ts"/>
    <property type="match status" value="1"/>
</dbReference>
<gene>
    <name evidence="6 8" type="primary">tsf</name>
    <name evidence="8" type="ORF">HZB08_02440</name>
</gene>
<comment type="function">
    <text evidence="5 6">Associates with the EF-Tu.GDP complex and induces the exchange of GDP to GTP. It remains bound to the aminoacyl-tRNA.EF-Tu.GTP complex up to the GTP hydrolysis stage on the ribosome.</text>
</comment>
<organism evidence="8 9">
    <name type="scientific">Candidatus Saganbacteria bacterium</name>
    <dbReference type="NCBI Taxonomy" id="2575572"/>
    <lineage>
        <taxon>Bacteria</taxon>
        <taxon>Bacillati</taxon>
        <taxon>Saganbacteria</taxon>
    </lineage>
</organism>
<dbReference type="CDD" id="cd14275">
    <property type="entry name" value="UBA_EF-Ts"/>
    <property type="match status" value="1"/>
</dbReference>
<dbReference type="EMBL" id="JACRKR010000121">
    <property type="protein sequence ID" value="MBI5078860.1"/>
    <property type="molecule type" value="Genomic_DNA"/>
</dbReference>
<dbReference type="InterPro" id="IPR001816">
    <property type="entry name" value="Transl_elong_EFTs/EF1B"/>
</dbReference>
<dbReference type="PANTHER" id="PTHR11741">
    <property type="entry name" value="ELONGATION FACTOR TS"/>
    <property type="match status" value="1"/>
</dbReference>
<dbReference type="SUPFAM" id="SSF54713">
    <property type="entry name" value="Elongation factor Ts (EF-Ts), dimerisation domain"/>
    <property type="match status" value="1"/>
</dbReference>
<evidence type="ECO:0000256" key="6">
    <source>
        <dbReference type="HAMAP-Rule" id="MF_00050"/>
    </source>
</evidence>
<accession>A0A9D6YXS8</accession>
<evidence type="ECO:0000259" key="7">
    <source>
        <dbReference type="Pfam" id="PF00889"/>
    </source>
</evidence>
<proteinExistence type="inferred from homology"/>
<evidence type="ECO:0000313" key="8">
    <source>
        <dbReference type="EMBL" id="MBI5078860.1"/>
    </source>
</evidence>
<comment type="similarity">
    <text evidence="1 6">Belongs to the EF-Ts family.</text>
</comment>
<dbReference type="InterPro" id="IPR036402">
    <property type="entry name" value="EF-Ts_dimer_sf"/>
</dbReference>
<name>A0A9D6YXS8_UNCSA</name>
<evidence type="ECO:0000256" key="2">
    <source>
        <dbReference type="ARBA" id="ARBA00016956"/>
    </source>
</evidence>
<keyword evidence="4 6" id="KW-0648">Protein biosynthesis</keyword>
<dbReference type="InterPro" id="IPR009060">
    <property type="entry name" value="UBA-like_sf"/>
</dbReference>
<feature type="domain" description="Translation elongation factor EFTs/EF1B dimerisation" evidence="7">
    <location>
        <begin position="48"/>
        <end position="214"/>
    </location>
</feature>
<dbReference type="AlphaFoldDB" id="A0A9D6YXS8"/>
<dbReference type="Proteomes" id="UP000808761">
    <property type="component" value="Unassembled WGS sequence"/>
</dbReference>
<dbReference type="GO" id="GO:0005737">
    <property type="term" value="C:cytoplasm"/>
    <property type="evidence" value="ECO:0007669"/>
    <property type="project" value="UniProtKB-SubCell"/>
</dbReference>
<evidence type="ECO:0000256" key="1">
    <source>
        <dbReference type="ARBA" id="ARBA00005532"/>
    </source>
</evidence>
<dbReference type="PANTHER" id="PTHR11741:SF0">
    <property type="entry name" value="ELONGATION FACTOR TS, MITOCHONDRIAL"/>
    <property type="match status" value="1"/>
</dbReference>
<evidence type="ECO:0000256" key="3">
    <source>
        <dbReference type="ARBA" id="ARBA00022768"/>
    </source>
</evidence>
<dbReference type="SUPFAM" id="SSF46934">
    <property type="entry name" value="UBA-like"/>
    <property type="match status" value="1"/>
</dbReference>
<feature type="region of interest" description="Involved in Mg(2+) ion dislocation from EF-Tu" evidence="6">
    <location>
        <begin position="81"/>
        <end position="84"/>
    </location>
</feature>
<sequence>MTITVETIKDLREKTGCGMMDCKAALTEANGDFEQAVDILRKKGIAAVARRAGRIAAEGLIDSYIHTGGKIGVLVEVNCESDFVARNIEFQGFVKDICMQIAASNPQYLSRDEVPDGIVSHEKDILVTQAKQEAVPAGPEGTPGLLRSRQGKPEKAVEKIVEGRLGKFYSEICLLDQPFIKDPKKTIADLIGEIAAKIGEKIVIRRFTRYQLGEKA</sequence>
<dbReference type="GO" id="GO:0003746">
    <property type="term" value="F:translation elongation factor activity"/>
    <property type="evidence" value="ECO:0007669"/>
    <property type="project" value="UniProtKB-UniRule"/>
</dbReference>
<dbReference type="NCBIfam" id="TIGR00116">
    <property type="entry name" value="tsf"/>
    <property type="match status" value="1"/>
</dbReference>
<comment type="caution">
    <text evidence="8">The sequence shown here is derived from an EMBL/GenBank/DDBJ whole genome shotgun (WGS) entry which is preliminary data.</text>
</comment>
<evidence type="ECO:0000256" key="4">
    <source>
        <dbReference type="ARBA" id="ARBA00022917"/>
    </source>
</evidence>
<dbReference type="Gene3D" id="3.30.479.20">
    <property type="entry name" value="Elongation factor Ts, dimerisation domain"/>
    <property type="match status" value="1"/>
</dbReference>
<reference evidence="8" key="1">
    <citation type="submission" date="2020-07" db="EMBL/GenBank/DDBJ databases">
        <title>Huge and variable diversity of episymbiotic CPR bacteria and DPANN archaea in groundwater ecosystems.</title>
        <authorList>
            <person name="He C.Y."/>
            <person name="Keren R."/>
            <person name="Whittaker M."/>
            <person name="Farag I.F."/>
            <person name="Doudna J."/>
            <person name="Cate J.H.D."/>
            <person name="Banfield J.F."/>
        </authorList>
    </citation>
    <scope>NUCLEOTIDE SEQUENCE</scope>
    <source>
        <strain evidence="8">NC_groundwater_1860_Pr3_B-0.1um_51_7</strain>
    </source>
</reference>